<dbReference type="AlphaFoldDB" id="A0A0R2H3G7"/>
<accession>A0A0R2H3G7</accession>
<keyword evidence="3 7" id="KW-0805">Transcription regulation</keyword>
<comment type="function">
    <text evidence="7">Global transcriptional regulator of carbon catabolite repression (CCR) and carbon catabolite activation (CCA), which ensures optimal energy usage under diverse conditions.</text>
</comment>
<evidence type="ECO:0000313" key="12">
    <source>
        <dbReference type="Proteomes" id="UP000076405"/>
    </source>
</evidence>
<evidence type="ECO:0000256" key="2">
    <source>
        <dbReference type="ARBA" id="ARBA00022491"/>
    </source>
</evidence>
<dbReference type="CDD" id="cd01392">
    <property type="entry name" value="HTH_LacI"/>
    <property type="match status" value="1"/>
</dbReference>
<evidence type="ECO:0000313" key="10">
    <source>
        <dbReference type="EMBL" id="AMV67753.1"/>
    </source>
</evidence>
<dbReference type="InterPro" id="IPR000843">
    <property type="entry name" value="HTH_LacI"/>
</dbReference>
<protein>
    <recommendedName>
        <fullName evidence="1 7">Catabolite control protein A</fullName>
    </recommendedName>
</protein>
<dbReference type="CDD" id="cd06298">
    <property type="entry name" value="PBP1_CcpA"/>
    <property type="match status" value="1"/>
</dbReference>
<dbReference type="Gene3D" id="1.10.260.40">
    <property type="entry name" value="lambda repressor-like DNA-binding domains"/>
    <property type="match status" value="1"/>
</dbReference>
<evidence type="ECO:0000256" key="7">
    <source>
        <dbReference type="RuleBase" id="RU368079"/>
    </source>
</evidence>
<keyword evidence="6 7" id="KW-0804">Transcription</keyword>
<evidence type="ECO:0000256" key="3">
    <source>
        <dbReference type="ARBA" id="ARBA00023015"/>
    </source>
</evidence>
<feature type="domain" description="HTH lacI-type" evidence="8">
    <location>
        <begin position="6"/>
        <end position="60"/>
    </location>
</feature>
<dbReference type="KEGG" id="pdm:ADU72_1828"/>
<dbReference type="InterPro" id="IPR028082">
    <property type="entry name" value="Peripla_BP_I"/>
</dbReference>
<dbReference type="InterPro" id="IPR010982">
    <property type="entry name" value="Lambda_DNA-bd_dom_sf"/>
</dbReference>
<dbReference type="InterPro" id="IPR001761">
    <property type="entry name" value="Peripla_BP/Lac1_sug-bd_dom"/>
</dbReference>
<proteinExistence type="predicted"/>
<dbReference type="PRINTS" id="PR00036">
    <property type="entry name" value="HTHLACI"/>
</dbReference>
<dbReference type="EMBL" id="CP012275">
    <property type="protein sequence ID" value="AMV62387.1"/>
    <property type="molecule type" value="Genomic_DNA"/>
</dbReference>
<dbReference type="SUPFAM" id="SSF47413">
    <property type="entry name" value="lambda repressor-like DNA-binding domains"/>
    <property type="match status" value="1"/>
</dbReference>
<name>A0A0R2H3G7_9LACO</name>
<organism evidence="9 12">
    <name type="scientific">Pediococcus damnosus</name>
    <dbReference type="NCBI Taxonomy" id="51663"/>
    <lineage>
        <taxon>Bacteria</taxon>
        <taxon>Bacillati</taxon>
        <taxon>Bacillota</taxon>
        <taxon>Bacilli</taxon>
        <taxon>Lactobacillales</taxon>
        <taxon>Lactobacillaceae</taxon>
        <taxon>Pediococcus</taxon>
    </lineage>
</organism>
<dbReference type="GO" id="GO:0003700">
    <property type="term" value="F:DNA-binding transcription factor activity"/>
    <property type="evidence" value="ECO:0007669"/>
    <property type="project" value="TreeGrafter"/>
</dbReference>
<dbReference type="SUPFAM" id="SSF53822">
    <property type="entry name" value="Periplasmic binding protein-like I"/>
    <property type="match status" value="1"/>
</dbReference>
<dbReference type="PANTHER" id="PTHR30146">
    <property type="entry name" value="LACI-RELATED TRANSCRIPTIONAL REPRESSOR"/>
    <property type="match status" value="1"/>
</dbReference>
<dbReference type="FunFam" id="1.10.260.40:FF:000002">
    <property type="entry name" value="HTH-type transcriptional repressor PurR"/>
    <property type="match status" value="1"/>
</dbReference>
<evidence type="ECO:0000256" key="4">
    <source>
        <dbReference type="ARBA" id="ARBA00023125"/>
    </source>
</evidence>
<keyword evidence="4 7" id="KW-0238">DNA-binding</keyword>
<evidence type="ECO:0000313" key="11">
    <source>
        <dbReference type="Proteomes" id="UP000076244"/>
    </source>
</evidence>
<dbReference type="OrthoDB" id="9784962at2"/>
<dbReference type="InterPro" id="IPR006377">
    <property type="entry name" value="CcpA"/>
</dbReference>
<dbReference type="Proteomes" id="UP000076244">
    <property type="component" value="Chromosome"/>
</dbReference>
<dbReference type="Proteomes" id="UP000076405">
    <property type="component" value="Chromosome"/>
</dbReference>
<keyword evidence="11" id="KW-1185">Reference proteome</keyword>
<dbReference type="EMBL" id="CP012288">
    <property type="protein sequence ID" value="AMV67753.1"/>
    <property type="molecule type" value="Genomic_DNA"/>
</dbReference>
<dbReference type="Pfam" id="PF00356">
    <property type="entry name" value="LacI"/>
    <property type="match status" value="1"/>
</dbReference>
<evidence type="ECO:0000313" key="9">
    <source>
        <dbReference type="EMBL" id="AMV62387.1"/>
    </source>
</evidence>
<dbReference type="RefSeq" id="WP_046871677.1">
    <property type="nucleotide sequence ID" value="NZ_BAAAXI010000124.1"/>
</dbReference>
<dbReference type="PROSITE" id="PS00356">
    <property type="entry name" value="HTH_LACI_1"/>
    <property type="match status" value="1"/>
</dbReference>
<evidence type="ECO:0000256" key="5">
    <source>
        <dbReference type="ARBA" id="ARBA00023159"/>
    </source>
</evidence>
<reference evidence="11 12" key="1">
    <citation type="journal article" date="2016" name="PLoS ONE">
        <title>The Identification of Novel Diagnostic Marker Genes for the Detection of Beer Spoiling Pediococcus damnosus Strains Using the BlAst Diagnostic Gene findEr.</title>
        <authorList>
            <person name="Behr J."/>
            <person name="Geissler A.J."/>
            <person name="Schmid J."/>
            <person name="Zehe A."/>
            <person name="Vogel R.F."/>
        </authorList>
    </citation>
    <scope>NUCLEOTIDE SEQUENCE [LARGE SCALE GENOMIC DNA]</scope>
    <source>
        <strain evidence="9 12">TMW 2.1533</strain>
        <strain evidence="10 11">TMW 2.1535</strain>
    </source>
</reference>
<dbReference type="GO" id="GO:0000976">
    <property type="term" value="F:transcription cis-regulatory region binding"/>
    <property type="evidence" value="ECO:0007669"/>
    <property type="project" value="TreeGrafter"/>
</dbReference>
<dbReference type="Gene3D" id="3.40.50.2300">
    <property type="match status" value="2"/>
</dbReference>
<evidence type="ECO:0000256" key="6">
    <source>
        <dbReference type="ARBA" id="ARBA00023163"/>
    </source>
</evidence>
<keyword evidence="2 7" id="KW-0678">Repressor</keyword>
<gene>
    <name evidence="9" type="ORF">ADU70_0893</name>
    <name evidence="10" type="ORF">ADU72_1828</name>
</gene>
<dbReference type="NCBIfam" id="TIGR01481">
    <property type="entry name" value="ccpA"/>
    <property type="match status" value="1"/>
</dbReference>
<evidence type="ECO:0000259" key="8">
    <source>
        <dbReference type="PROSITE" id="PS50932"/>
    </source>
</evidence>
<dbReference type="SMART" id="SM00354">
    <property type="entry name" value="HTH_LACI"/>
    <property type="match status" value="1"/>
</dbReference>
<keyword evidence="5 7" id="KW-0010">Activator</keyword>
<dbReference type="PROSITE" id="PS50932">
    <property type="entry name" value="HTH_LACI_2"/>
    <property type="match status" value="1"/>
</dbReference>
<dbReference type="Pfam" id="PF00532">
    <property type="entry name" value="Peripla_BP_1"/>
    <property type="match status" value="1"/>
</dbReference>
<sequence>MEKQTVTIYDVAREAGVSMATVSRVVNGNQNVKPATRQRVNDVIEKLDYRPNAVARGLASKKSTTIGVIIPDVTNGYFASLARGIDDVASMYKYNIIMENSDENDQKEISVLNTLLAKQVDGIIFMGNRVNDKLRDEFSHSRTPIVFAGSVDDQESVPSVSIDYVKSTEDAVSKLIKEDNKKVAFISGSLSEPINGKYRLAGYKEALKKAGLKFDEKLIFETDYSYEAGIKLASQLKGTDIGAAFVGDDRLAAGVLNGLTDQGVKVPDEFELITSNDTQVAQLVRPQLTSVTQPLYDIGAVSMRLLTKLMNKEEIDEPTITLPYGLDSRQTTKQ</sequence>
<evidence type="ECO:0000256" key="1">
    <source>
        <dbReference type="ARBA" id="ARBA00019435"/>
    </source>
</evidence>
<dbReference type="GeneID" id="57277009"/>
<dbReference type="PANTHER" id="PTHR30146:SF150">
    <property type="entry name" value="ARABINOSE METABOLISM TRANSCRIPTIONAL REPRESSOR"/>
    <property type="match status" value="1"/>
</dbReference>